<comment type="similarity">
    <text evidence="1">Belongs to the NADH dehydrogenase family.</text>
</comment>
<feature type="domain" description="FAD/NAD(P)-binding" evidence="6">
    <location>
        <begin position="21"/>
        <end position="350"/>
    </location>
</feature>
<evidence type="ECO:0000313" key="7">
    <source>
        <dbReference type="EMBL" id="TRM67040.1"/>
    </source>
</evidence>
<dbReference type="OrthoDB" id="9992747at2759"/>
<dbReference type="PRINTS" id="PR00368">
    <property type="entry name" value="FADPNR"/>
</dbReference>
<proteinExistence type="inferred from homology"/>
<keyword evidence="8" id="KW-1185">Reference proteome</keyword>
<keyword evidence="3" id="KW-0274">FAD</keyword>
<evidence type="ECO:0000256" key="3">
    <source>
        <dbReference type="ARBA" id="ARBA00022827"/>
    </source>
</evidence>
<evidence type="ECO:0000256" key="2">
    <source>
        <dbReference type="ARBA" id="ARBA00022630"/>
    </source>
</evidence>
<dbReference type="Pfam" id="PF07992">
    <property type="entry name" value="Pyr_redox_2"/>
    <property type="match status" value="1"/>
</dbReference>
<dbReference type="Proteomes" id="UP000320762">
    <property type="component" value="Unassembled WGS sequence"/>
</dbReference>
<dbReference type="InterPro" id="IPR023753">
    <property type="entry name" value="FAD/NAD-binding_dom"/>
</dbReference>
<dbReference type="GO" id="GO:0003954">
    <property type="term" value="F:NADH dehydrogenase activity"/>
    <property type="evidence" value="ECO:0007669"/>
    <property type="project" value="InterPro"/>
</dbReference>
<dbReference type="PANTHER" id="PTHR43706">
    <property type="entry name" value="NADH DEHYDROGENASE"/>
    <property type="match status" value="1"/>
</dbReference>
<dbReference type="SUPFAM" id="SSF51905">
    <property type="entry name" value="FAD/NAD(P)-binding domain"/>
    <property type="match status" value="2"/>
</dbReference>
<evidence type="ECO:0000256" key="4">
    <source>
        <dbReference type="ARBA" id="ARBA00023002"/>
    </source>
</evidence>
<comment type="caution">
    <text evidence="7">The sequence shown here is derived from an EMBL/GenBank/DDBJ whole genome shotgun (WGS) entry which is preliminary data.</text>
</comment>
<dbReference type="PANTHER" id="PTHR43706:SF17">
    <property type="entry name" value="NADH DEHYDROGENASE (EUROFUNG)"/>
    <property type="match status" value="1"/>
</dbReference>
<dbReference type="InterPro" id="IPR036188">
    <property type="entry name" value="FAD/NAD-bd_sf"/>
</dbReference>
<dbReference type="AlphaFoldDB" id="A0A550CQG5"/>
<accession>A0A550CQG5</accession>
<dbReference type="STRING" id="97359.A0A550CQG5"/>
<evidence type="ECO:0000256" key="5">
    <source>
        <dbReference type="ARBA" id="ARBA00023027"/>
    </source>
</evidence>
<reference evidence="7 8" key="1">
    <citation type="journal article" date="2019" name="New Phytol.">
        <title>Comparative genomics reveals unique wood-decay strategies and fruiting body development in the Schizophyllaceae.</title>
        <authorList>
            <person name="Almasi E."/>
            <person name="Sahu N."/>
            <person name="Krizsan K."/>
            <person name="Balint B."/>
            <person name="Kovacs G.M."/>
            <person name="Kiss B."/>
            <person name="Cseklye J."/>
            <person name="Drula E."/>
            <person name="Henrissat B."/>
            <person name="Nagy I."/>
            <person name="Chovatia M."/>
            <person name="Adam C."/>
            <person name="LaButti K."/>
            <person name="Lipzen A."/>
            <person name="Riley R."/>
            <person name="Grigoriev I.V."/>
            <person name="Nagy L.G."/>
        </authorList>
    </citation>
    <scope>NUCLEOTIDE SEQUENCE [LARGE SCALE GENOMIC DNA]</scope>
    <source>
        <strain evidence="7 8">NL-1724</strain>
    </source>
</reference>
<evidence type="ECO:0000259" key="6">
    <source>
        <dbReference type="Pfam" id="PF07992"/>
    </source>
</evidence>
<keyword evidence="5" id="KW-0520">NAD</keyword>
<dbReference type="GO" id="GO:0005739">
    <property type="term" value="C:mitochondrion"/>
    <property type="evidence" value="ECO:0007669"/>
    <property type="project" value="TreeGrafter"/>
</dbReference>
<evidence type="ECO:0000256" key="1">
    <source>
        <dbReference type="ARBA" id="ARBA00005272"/>
    </source>
</evidence>
<keyword evidence="2" id="KW-0285">Flavoprotein</keyword>
<protein>
    <submittedName>
        <fullName evidence="7">Pyridine nucleotide-disulfide oxidoreductase</fullName>
    </submittedName>
</protein>
<dbReference type="PRINTS" id="PR00411">
    <property type="entry name" value="PNDRDTASEI"/>
</dbReference>
<dbReference type="InterPro" id="IPR045024">
    <property type="entry name" value="NDH-2"/>
</dbReference>
<name>A0A550CQG5_9AGAR</name>
<dbReference type="EMBL" id="VDMD01000003">
    <property type="protein sequence ID" value="TRM67040.1"/>
    <property type="molecule type" value="Genomic_DNA"/>
</dbReference>
<keyword evidence="4" id="KW-0560">Oxidoreductase</keyword>
<organism evidence="7 8">
    <name type="scientific">Schizophyllum amplum</name>
    <dbReference type="NCBI Taxonomy" id="97359"/>
    <lineage>
        <taxon>Eukaryota</taxon>
        <taxon>Fungi</taxon>
        <taxon>Dikarya</taxon>
        <taxon>Basidiomycota</taxon>
        <taxon>Agaricomycotina</taxon>
        <taxon>Agaricomycetes</taxon>
        <taxon>Agaricomycetidae</taxon>
        <taxon>Agaricales</taxon>
        <taxon>Schizophyllaceae</taxon>
        <taxon>Schizophyllum</taxon>
    </lineage>
</organism>
<gene>
    <name evidence="7" type="ORF">BD626DRAFT_484574</name>
</gene>
<dbReference type="Gene3D" id="3.50.50.100">
    <property type="match status" value="1"/>
</dbReference>
<evidence type="ECO:0000313" key="8">
    <source>
        <dbReference type="Proteomes" id="UP000320762"/>
    </source>
</evidence>
<sequence length="380" mass="41580">MYSRLSTPMSHLNGSSIARSRVVIIGSGWAGYTLTQQLNDSKYDITVISPHQTFQCTPLLASAATGLFFSRLAEEPIRSAHRHLTYYRALATAADFDNKTVTCIPSSLNPATGYDEPQPDALFDVQYDKLVIAPGCQNQTFGTPGAEHCFFLKSVADADAIRRKILSLVEEASLPNVLEARVRELLHFIVVGGGPTGIELSAELDDLTTELEKTYSHLRDKFSITVHDVAPEILGAFDRKLKEYAMGSLARHGMEVKTNSHIERVEKGAIHTKEEGRIGCGLVAWVTGNKQTDFVGGLAGLAKADKTHRVLTDQRLRVLKEDRTVIEDVFALGDMADILDKGLPATAEGAFGHLPRRPSGPLTFVTDCTFSQLLCRRPNG</sequence>